<protein>
    <recommendedName>
        <fullName evidence="8">GH18 domain-containing protein</fullName>
    </recommendedName>
</protein>
<dbReference type="InterPro" id="IPR001223">
    <property type="entry name" value="Glyco_hydro18_cat"/>
</dbReference>
<dbReference type="PANTHER" id="PTHR11177">
    <property type="entry name" value="CHITINASE"/>
    <property type="match status" value="1"/>
</dbReference>
<feature type="domain" description="GH18" evidence="8">
    <location>
        <begin position="86"/>
        <end position="441"/>
    </location>
</feature>
<keyword evidence="10" id="KW-1185">Reference proteome</keyword>
<dbReference type="OrthoDB" id="76388at2759"/>
<dbReference type="SUPFAM" id="SSF54556">
    <property type="entry name" value="Chitinase insertion domain"/>
    <property type="match status" value="1"/>
</dbReference>
<evidence type="ECO:0000256" key="5">
    <source>
        <dbReference type="RuleBase" id="RU000489"/>
    </source>
</evidence>
<sequence>MKIKTFKYSKSPQNEPFPGKDSLFRILAYVAICILILVFLCLTIHCKSVESVAIKLDDREGINHNRISLIHGDSVHKSSSNLPPKGRVVCYYVIPNNDSWINVLPPNSVDPYFCSHIITGFAQIFKSAVNPDKYDLAAYKAVIDLRNNNPSLKVLLSVQDFSSHGEFSKIVSSQLLREKFINSTLKFINDTGFDGLDLDWEFPAWPESNYYQVNNYTRLLQGFRDKINISYKHLILSIDVAAPALIIHQSYEISSLAKIVDFVNLMSYDYHMYSKYLPLTGPNSPLYSSPRDAGYMLTMNVNWSANKWVESGMPKEKINIGIPTYGHSYKLVNEDNNGWNAPAIGFGNIGQDGFTTFGETCDFIRQKSTTHFLDDNYKVPYAFNGKEWISYEDQQSVRLKALYIQANGFGGAMIFSLNSDDFSNNCNNKAFPLTREIIRYI</sequence>
<dbReference type="EnsemblMetazoa" id="XM_014386356.2">
    <property type="protein sequence ID" value="XP_014241842.1"/>
    <property type="gene ID" value="LOC106662330"/>
</dbReference>
<dbReference type="InterPro" id="IPR017853">
    <property type="entry name" value="GH"/>
</dbReference>
<evidence type="ECO:0000256" key="6">
    <source>
        <dbReference type="RuleBase" id="RU004453"/>
    </source>
</evidence>
<evidence type="ECO:0000256" key="7">
    <source>
        <dbReference type="SAM" id="Phobius"/>
    </source>
</evidence>
<comment type="similarity">
    <text evidence="6">Belongs to the glycosyl hydrolase 18 family.</text>
</comment>
<dbReference type="GeneID" id="106662330"/>
<dbReference type="SUPFAM" id="SSF51445">
    <property type="entry name" value="(Trans)glycosidases"/>
    <property type="match status" value="1"/>
</dbReference>
<dbReference type="FunFam" id="3.10.50.10:FF:000003">
    <property type="entry name" value="Class V chitinase CHIT5b"/>
    <property type="match status" value="1"/>
</dbReference>
<dbReference type="InterPro" id="IPR029070">
    <property type="entry name" value="Chitinase_insertion_sf"/>
</dbReference>
<dbReference type="PROSITE" id="PS51910">
    <property type="entry name" value="GH18_2"/>
    <property type="match status" value="1"/>
</dbReference>
<keyword evidence="7" id="KW-0472">Membrane</keyword>
<keyword evidence="7" id="KW-0812">Transmembrane</keyword>
<keyword evidence="1" id="KW-0732">Signal</keyword>
<evidence type="ECO:0000256" key="1">
    <source>
        <dbReference type="ARBA" id="ARBA00022729"/>
    </source>
</evidence>
<feature type="transmembrane region" description="Helical" evidence="7">
    <location>
        <begin position="26"/>
        <end position="45"/>
    </location>
</feature>
<dbReference type="Proteomes" id="UP000494040">
    <property type="component" value="Unassembled WGS sequence"/>
</dbReference>
<dbReference type="InterPro" id="IPR050314">
    <property type="entry name" value="Glycosyl_Hydrlase_18"/>
</dbReference>
<dbReference type="PROSITE" id="PS01095">
    <property type="entry name" value="GH18_1"/>
    <property type="match status" value="1"/>
</dbReference>
<organism evidence="9 10">
    <name type="scientific">Cimex lectularius</name>
    <name type="common">Bed bug</name>
    <name type="synonym">Acanthia lectularia</name>
    <dbReference type="NCBI Taxonomy" id="79782"/>
    <lineage>
        <taxon>Eukaryota</taxon>
        <taxon>Metazoa</taxon>
        <taxon>Ecdysozoa</taxon>
        <taxon>Arthropoda</taxon>
        <taxon>Hexapoda</taxon>
        <taxon>Insecta</taxon>
        <taxon>Pterygota</taxon>
        <taxon>Neoptera</taxon>
        <taxon>Paraneoptera</taxon>
        <taxon>Hemiptera</taxon>
        <taxon>Heteroptera</taxon>
        <taxon>Panheteroptera</taxon>
        <taxon>Cimicomorpha</taxon>
        <taxon>Cimicidae</taxon>
        <taxon>Cimex</taxon>
    </lineage>
</organism>
<dbReference type="Gene3D" id="3.20.20.80">
    <property type="entry name" value="Glycosidases"/>
    <property type="match status" value="1"/>
</dbReference>
<dbReference type="GO" id="GO:0006032">
    <property type="term" value="P:chitin catabolic process"/>
    <property type="evidence" value="ECO:0007669"/>
    <property type="project" value="TreeGrafter"/>
</dbReference>
<dbReference type="AlphaFoldDB" id="A0A8I6R9Q1"/>
<name>A0A8I6R9Q1_CIMLE</name>
<dbReference type="Gene3D" id="3.10.50.10">
    <property type="match status" value="1"/>
</dbReference>
<evidence type="ECO:0000256" key="3">
    <source>
        <dbReference type="ARBA" id="ARBA00023180"/>
    </source>
</evidence>
<accession>A0A8I6R9Q1</accession>
<dbReference type="SMART" id="SM00636">
    <property type="entry name" value="Glyco_18"/>
    <property type="match status" value="1"/>
</dbReference>
<keyword evidence="3" id="KW-0325">Glycoprotein</keyword>
<dbReference type="PANTHER" id="PTHR11177:SF390">
    <property type="entry name" value="CHITINASE 11"/>
    <property type="match status" value="1"/>
</dbReference>
<evidence type="ECO:0000256" key="4">
    <source>
        <dbReference type="ARBA" id="ARBA00023295"/>
    </source>
</evidence>
<reference evidence="9" key="1">
    <citation type="submission" date="2022-01" db="UniProtKB">
        <authorList>
            <consortium name="EnsemblMetazoa"/>
        </authorList>
    </citation>
    <scope>IDENTIFICATION</scope>
</reference>
<evidence type="ECO:0000259" key="8">
    <source>
        <dbReference type="PROSITE" id="PS51910"/>
    </source>
</evidence>
<dbReference type="GO" id="GO:0004568">
    <property type="term" value="F:chitinase activity"/>
    <property type="evidence" value="ECO:0007669"/>
    <property type="project" value="TreeGrafter"/>
</dbReference>
<evidence type="ECO:0000313" key="10">
    <source>
        <dbReference type="Proteomes" id="UP000494040"/>
    </source>
</evidence>
<dbReference type="GO" id="GO:0005975">
    <property type="term" value="P:carbohydrate metabolic process"/>
    <property type="evidence" value="ECO:0007669"/>
    <property type="project" value="InterPro"/>
</dbReference>
<dbReference type="InterPro" id="IPR001579">
    <property type="entry name" value="Glyco_hydro_18_chit_AS"/>
</dbReference>
<dbReference type="GO" id="GO:0008061">
    <property type="term" value="F:chitin binding"/>
    <property type="evidence" value="ECO:0007669"/>
    <property type="project" value="InterPro"/>
</dbReference>
<proteinExistence type="inferred from homology"/>
<dbReference type="RefSeq" id="XP_014241842.1">
    <property type="nucleotide sequence ID" value="XM_014386356.2"/>
</dbReference>
<keyword evidence="2 5" id="KW-0378">Hydrolase</keyword>
<keyword evidence="4 5" id="KW-0326">Glycosidase</keyword>
<dbReference type="GO" id="GO:0005576">
    <property type="term" value="C:extracellular region"/>
    <property type="evidence" value="ECO:0007669"/>
    <property type="project" value="TreeGrafter"/>
</dbReference>
<evidence type="ECO:0000256" key="2">
    <source>
        <dbReference type="ARBA" id="ARBA00022801"/>
    </source>
</evidence>
<evidence type="ECO:0000313" key="9">
    <source>
        <dbReference type="EnsemblMetazoa" id="XP_014241842.1"/>
    </source>
</evidence>
<dbReference type="InterPro" id="IPR011583">
    <property type="entry name" value="Chitinase_II/V-like_cat"/>
</dbReference>
<dbReference type="OMA" id="QRLVCYY"/>
<dbReference type="KEGG" id="clec:106662330"/>
<dbReference type="Pfam" id="PF00704">
    <property type="entry name" value="Glyco_hydro_18"/>
    <property type="match status" value="1"/>
</dbReference>
<keyword evidence="7" id="KW-1133">Transmembrane helix</keyword>